<dbReference type="AlphaFoldDB" id="A0A391NTC7"/>
<evidence type="ECO:0000313" key="1">
    <source>
        <dbReference type="EMBL" id="GCA63286.1"/>
    </source>
</evidence>
<protein>
    <submittedName>
        <fullName evidence="1">Uncharacterized protein</fullName>
    </submittedName>
</protein>
<reference evidence="1 2" key="1">
    <citation type="journal article" date="2018" name="PLoS ONE">
        <title>The draft genome of Kipferlia bialata reveals reductive genome evolution in fornicate parasites.</title>
        <authorList>
            <person name="Tanifuji G."/>
            <person name="Takabayashi S."/>
            <person name="Kume K."/>
            <person name="Takagi M."/>
            <person name="Nakayama T."/>
            <person name="Kamikawa R."/>
            <person name="Inagaki Y."/>
            <person name="Hashimoto T."/>
        </authorList>
    </citation>
    <scope>NUCLEOTIDE SEQUENCE [LARGE SCALE GENOMIC DNA]</scope>
    <source>
        <strain evidence="1">NY0173</strain>
    </source>
</reference>
<accession>A0A391NTC7</accession>
<name>A0A391NTC7_9EUKA</name>
<feature type="non-terminal residue" evidence="1">
    <location>
        <position position="105"/>
    </location>
</feature>
<dbReference type="EMBL" id="BDIP01002946">
    <property type="protein sequence ID" value="GCA63286.1"/>
    <property type="molecule type" value="Genomic_DNA"/>
</dbReference>
<gene>
    <name evidence="1" type="ORF">KIPB_009025</name>
</gene>
<organism evidence="1 2">
    <name type="scientific">Kipferlia bialata</name>
    <dbReference type="NCBI Taxonomy" id="797122"/>
    <lineage>
        <taxon>Eukaryota</taxon>
        <taxon>Metamonada</taxon>
        <taxon>Carpediemonas-like organisms</taxon>
        <taxon>Kipferlia</taxon>
    </lineage>
</organism>
<keyword evidence="2" id="KW-1185">Reference proteome</keyword>
<sequence>MVFAPSPGVHDLLSHFEYDSALILAEELYAAHQTLPAAVGVGHVLFAMQRMHGVVMLLRPVISSALGETEREREGGREGGAYLDALSHGVYILARALDALGRDRE</sequence>
<comment type="caution">
    <text evidence="1">The sequence shown here is derived from an EMBL/GenBank/DDBJ whole genome shotgun (WGS) entry which is preliminary data.</text>
</comment>
<dbReference type="Proteomes" id="UP000265618">
    <property type="component" value="Unassembled WGS sequence"/>
</dbReference>
<evidence type="ECO:0000313" key="2">
    <source>
        <dbReference type="Proteomes" id="UP000265618"/>
    </source>
</evidence>
<proteinExistence type="predicted"/>